<organism evidence="2 3">
    <name type="scientific">Sinomonas terrae</name>
    <dbReference type="NCBI Taxonomy" id="2908838"/>
    <lineage>
        <taxon>Bacteria</taxon>
        <taxon>Bacillati</taxon>
        <taxon>Actinomycetota</taxon>
        <taxon>Actinomycetes</taxon>
        <taxon>Micrococcales</taxon>
        <taxon>Micrococcaceae</taxon>
        <taxon>Sinomonas</taxon>
    </lineage>
</organism>
<dbReference type="InterPro" id="IPR001466">
    <property type="entry name" value="Beta-lactam-related"/>
</dbReference>
<evidence type="ECO:0000259" key="1">
    <source>
        <dbReference type="Pfam" id="PF00144"/>
    </source>
</evidence>
<proteinExistence type="predicted"/>
<dbReference type="PANTHER" id="PTHR43283:SF3">
    <property type="entry name" value="BETA-LACTAMASE FAMILY PROTEIN (AFU_ORTHOLOGUE AFUA_5G07500)"/>
    <property type="match status" value="1"/>
</dbReference>
<dbReference type="Gene3D" id="3.40.710.10">
    <property type="entry name" value="DD-peptidase/beta-lactamase superfamily"/>
    <property type="match status" value="1"/>
</dbReference>
<dbReference type="RefSeq" id="WP_241054269.1">
    <property type="nucleotide sequence ID" value="NZ_JAKZBV010000001.1"/>
</dbReference>
<dbReference type="Pfam" id="PF00144">
    <property type="entry name" value="Beta-lactamase"/>
    <property type="match status" value="1"/>
</dbReference>
<evidence type="ECO:0000313" key="2">
    <source>
        <dbReference type="EMBL" id="MCH6470750.1"/>
    </source>
</evidence>
<evidence type="ECO:0000313" key="3">
    <source>
        <dbReference type="Proteomes" id="UP001202922"/>
    </source>
</evidence>
<dbReference type="PANTHER" id="PTHR43283">
    <property type="entry name" value="BETA-LACTAMASE-RELATED"/>
    <property type="match status" value="1"/>
</dbReference>
<dbReference type="EMBL" id="JAKZBV010000001">
    <property type="protein sequence ID" value="MCH6470750.1"/>
    <property type="molecule type" value="Genomic_DNA"/>
</dbReference>
<dbReference type="InterPro" id="IPR050789">
    <property type="entry name" value="Diverse_Enzym_Activities"/>
</dbReference>
<dbReference type="InterPro" id="IPR012338">
    <property type="entry name" value="Beta-lactam/transpept-like"/>
</dbReference>
<accession>A0ABS9U272</accession>
<dbReference type="SUPFAM" id="SSF56601">
    <property type="entry name" value="beta-lactamase/transpeptidase-like"/>
    <property type="match status" value="1"/>
</dbReference>
<comment type="caution">
    <text evidence="2">The sequence shown here is derived from an EMBL/GenBank/DDBJ whole genome shotgun (WGS) entry which is preliminary data.</text>
</comment>
<feature type="domain" description="Beta-lactamase-related" evidence="1">
    <location>
        <begin position="5"/>
        <end position="359"/>
    </location>
</feature>
<dbReference type="Proteomes" id="UP001202922">
    <property type="component" value="Unassembled WGS sequence"/>
</dbReference>
<keyword evidence="3" id="KW-1185">Reference proteome</keyword>
<gene>
    <name evidence="2" type="ORF">L0M17_12320</name>
</gene>
<protein>
    <submittedName>
        <fullName evidence="2">Beta-lactamase family protein</fullName>
    </submittedName>
</protein>
<sequence length="382" mass="42468">MDKVVDYVVERRVAPFVVGMVADRHGILWEHASGRANNSRMAGPETVFSWFSMTKAIGSLMAIMAIDRGLVTLDTPVGDVLPYFDKLQVLETVTPDGPQYRKPRRRATLRHLLTHTSGMGYEAFYPLMAEYAKVTGAPSDITGTLESLNYPLLFEPGEGFAYGVSTDWVGALVSELDGRPIDRFVHEEIIEPLGMKSTYFERAEAGDRMAELVFKRPDGSFAPFENYPAANPEIYHMGHALYGSASDYIAFLRLVLGGGTYDGQRIVGPDAMRLLFENQLGGVLLPTPVLKSYIPDMSYDIEPCPGIPKTHTAGFFRTEAEAPGMRRAGSLTWAGVLNTHYWIDPTSGIAAVFMTQMMPFCDPDFMACYEDFERAVYEEFGR</sequence>
<reference evidence="2 3" key="1">
    <citation type="submission" date="2022-03" db="EMBL/GenBank/DDBJ databases">
        <title>Sinomonas sp. isolated from a soil.</title>
        <authorList>
            <person name="Han J."/>
            <person name="Kim D.-U."/>
        </authorList>
    </citation>
    <scope>NUCLEOTIDE SEQUENCE [LARGE SCALE GENOMIC DNA]</scope>
    <source>
        <strain evidence="2 3">5-5</strain>
    </source>
</reference>
<name>A0ABS9U272_9MICC</name>